<dbReference type="NCBIfam" id="TIGR02485">
    <property type="entry name" value="CobZ_N-term"/>
    <property type="match status" value="1"/>
</dbReference>
<gene>
    <name evidence="6" type="ORF">SAMN05421720_10448</name>
</gene>
<accession>A0A1G7AQW2</accession>
<evidence type="ECO:0000256" key="2">
    <source>
        <dbReference type="ARBA" id="ARBA00022630"/>
    </source>
</evidence>
<feature type="domain" description="FAD-dependent oxidoreductase 2 FAD-binding" evidence="5">
    <location>
        <begin position="19"/>
        <end position="419"/>
    </location>
</feature>
<dbReference type="Pfam" id="PF00890">
    <property type="entry name" value="FAD_binding_2"/>
    <property type="match status" value="1"/>
</dbReference>
<keyword evidence="4" id="KW-0560">Oxidoreductase</keyword>
<dbReference type="InterPro" id="IPR003953">
    <property type="entry name" value="FAD-dep_OxRdtase_2_FAD-bd"/>
</dbReference>
<dbReference type="PANTHER" id="PTHR43400:SF7">
    <property type="entry name" value="FAD-DEPENDENT OXIDOREDUCTASE 2 FAD BINDING DOMAIN-CONTAINING PROTEIN"/>
    <property type="match status" value="1"/>
</dbReference>
<keyword evidence="2" id="KW-0285">Flavoprotein</keyword>
<keyword evidence="7" id="KW-1185">Reference proteome</keyword>
<dbReference type="InterPro" id="IPR036188">
    <property type="entry name" value="FAD/NAD-bd_sf"/>
</dbReference>
<organism evidence="6 7">
    <name type="scientific">Rhodospira trueperi</name>
    <dbReference type="NCBI Taxonomy" id="69960"/>
    <lineage>
        <taxon>Bacteria</taxon>
        <taxon>Pseudomonadati</taxon>
        <taxon>Pseudomonadota</taxon>
        <taxon>Alphaproteobacteria</taxon>
        <taxon>Rhodospirillales</taxon>
        <taxon>Rhodospirillaceae</taxon>
        <taxon>Rhodospira</taxon>
    </lineage>
</organism>
<name>A0A1G7AQW2_9PROT</name>
<dbReference type="Gene3D" id="3.90.700.10">
    <property type="entry name" value="Succinate dehydrogenase/fumarate reductase flavoprotein, catalytic domain"/>
    <property type="match status" value="1"/>
</dbReference>
<protein>
    <submittedName>
        <fullName evidence="6">Tricarballylate dehydrogenase</fullName>
    </submittedName>
</protein>
<comment type="cofactor">
    <cofactor evidence="1">
        <name>FAD</name>
        <dbReference type="ChEBI" id="CHEBI:57692"/>
    </cofactor>
</comment>
<dbReference type="PANTHER" id="PTHR43400">
    <property type="entry name" value="FUMARATE REDUCTASE"/>
    <property type="match status" value="1"/>
</dbReference>
<dbReference type="OrthoDB" id="3178130at2"/>
<dbReference type="InterPro" id="IPR027477">
    <property type="entry name" value="Succ_DH/fumarate_Rdtase_cat_sf"/>
</dbReference>
<dbReference type="GO" id="GO:0016491">
    <property type="term" value="F:oxidoreductase activity"/>
    <property type="evidence" value="ECO:0007669"/>
    <property type="project" value="UniProtKB-KW"/>
</dbReference>
<dbReference type="SUPFAM" id="SSF51905">
    <property type="entry name" value="FAD/NAD(P)-binding domain"/>
    <property type="match status" value="1"/>
</dbReference>
<evidence type="ECO:0000313" key="7">
    <source>
        <dbReference type="Proteomes" id="UP000199412"/>
    </source>
</evidence>
<evidence type="ECO:0000259" key="5">
    <source>
        <dbReference type="Pfam" id="PF00890"/>
    </source>
</evidence>
<proteinExistence type="predicted"/>
<dbReference type="InterPro" id="IPR050315">
    <property type="entry name" value="FAD-oxidoreductase_2"/>
</dbReference>
<evidence type="ECO:0000313" key="6">
    <source>
        <dbReference type="EMBL" id="SDE17090.1"/>
    </source>
</evidence>
<dbReference type="AlphaFoldDB" id="A0A1G7AQW2"/>
<evidence type="ECO:0000256" key="3">
    <source>
        <dbReference type="ARBA" id="ARBA00022827"/>
    </source>
</evidence>
<sequence>MAETRITESARADPRNGPDVLVAGGGLAALCAAIAARRAGASVWMVDAAPEALKGGNARHGRNIRVAHDGPSAFVPDGYPVAEFEADLRRADPGADPALVAPLARDSRDLPRWLTAQGVAFQPRAGDALPYSRRTVFLLGGGTAMVNALARTAGALGVRVLQGTAVEEVAPDGRAVLCGDGGRTEVTAGAVVAGTGGFQANRAWVREAFGSAADGVLNRGTPHADGRLLRALLDLGAAPAGDAAHAHLVAVDARAPADDGGIVTRADGMAWGLVLDRDGCPVRDAAHETGSARYSGWGRLVAGCPGGIAHVILDDAGLARLGRRVYAPRIMPETETLARALALDPATLADTLRREGPPGGPPWHVVSIRPGLTFTGLGVRTDADGRVLDAARAPLPSLFAAGMIMAPAVLGGRYLSGTALTVCAVFGRRAGEAAARHALA</sequence>
<dbReference type="STRING" id="69960.SAMN05421720_10448"/>
<reference evidence="6 7" key="1">
    <citation type="submission" date="2016-10" db="EMBL/GenBank/DDBJ databases">
        <authorList>
            <person name="de Groot N.N."/>
        </authorList>
    </citation>
    <scope>NUCLEOTIDE SEQUENCE [LARGE SCALE GENOMIC DNA]</scope>
    <source>
        <strain evidence="6 7">ATCC 700224</strain>
    </source>
</reference>
<dbReference type="EMBL" id="FNAP01000004">
    <property type="protein sequence ID" value="SDE17090.1"/>
    <property type="molecule type" value="Genomic_DNA"/>
</dbReference>
<dbReference type="Proteomes" id="UP000199412">
    <property type="component" value="Unassembled WGS sequence"/>
</dbReference>
<dbReference type="InterPro" id="IPR012831">
    <property type="entry name" value="CobZ"/>
</dbReference>
<keyword evidence="3" id="KW-0274">FAD</keyword>
<dbReference type="Gene3D" id="3.50.50.60">
    <property type="entry name" value="FAD/NAD(P)-binding domain"/>
    <property type="match status" value="1"/>
</dbReference>
<evidence type="ECO:0000256" key="1">
    <source>
        <dbReference type="ARBA" id="ARBA00001974"/>
    </source>
</evidence>
<evidence type="ECO:0000256" key="4">
    <source>
        <dbReference type="ARBA" id="ARBA00023002"/>
    </source>
</evidence>